<sequence length="68" mass="7531">MRLANGDSWIAPWYPGVSFASLSPTLATLQVCSKRLEVQSRLERCHLKPFEHCATIRRGDAGFVGNAI</sequence>
<reference evidence="1 2" key="1">
    <citation type="journal article" date="2016" name="Front. Microbiol.">
        <title>Fuerstia marisgermanicae gen. nov., sp. nov., an Unusual Member of the Phylum Planctomycetes from the German Wadden Sea.</title>
        <authorList>
            <person name="Kohn T."/>
            <person name="Heuer A."/>
            <person name="Jogler M."/>
            <person name="Vollmers J."/>
            <person name="Boedeker C."/>
            <person name="Bunk B."/>
            <person name="Rast P."/>
            <person name="Borchert D."/>
            <person name="Glockner I."/>
            <person name="Freese H.M."/>
            <person name="Klenk H.P."/>
            <person name="Overmann J."/>
            <person name="Kaster A.K."/>
            <person name="Rohde M."/>
            <person name="Wiegand S."/>
            <person name="Jogler C."/>
        </authorList>
    </citation>
    <scope>NUCLEOTIDE SEQUENCE [LARGE SCALE GENOMIC DNA]</scope>
    <source>
        <strain evidence="1 2">NH11</strain>
    </source>
</reference>
<protein>
    <submittedName>
        <fullName evidence="1">Uncharacterized protein</fullName>
    </submittedName>
</protein>
<dbReference type="STRING" id="1891926.Fuma_01796"/>
<dbReference type="EMBL" id="CP017641">
    <property type="protein sequence ID" value="APZ92187.1"/>
    <property type="molecule type" value="Genomic_DNA"/>
</dbReference>
<organism evidence="1 2">
    <name type="scientific">Fuerstiella marisgermanici</name>
    <dbReference type="NCBI Taxonomy" id="1891926"/>
    <lineage>
        <taxon>Bacteria</taxon>
        <taxon>Pseudomonadati</taxon>
        <taxon>Planctomycetota</taxon>
        <taxon>Planctomycetia</taxon>
        <taxon>Planctomycetales</taxon>
        <taxon>Planctomycetaceae</taxon>
        <taxon>Fuerstiella</taxon>
    </lineage>
</organism>
<name>A0A1P8WDS2_9PLAN</name>
<gene>
    <name evidence="1" type="ORF">Fuma_01796</name>
</gene>
<keyword evidence="2" id="KW-1185">Reference proteome</keyword>
<dbReference type="AlphaFoldDB" id="A0A1P8WDS2"/>
<dbReference type="Proteomes" id="UP000187735">
    <property type="component" value="Chromosome"/>
</dbReference>
<evidence type="ECO:0000313" key="1">
    <source>
        <dbReference type="EMBL" id="APZ92187.1"/>
    </source>
</evidence>
<accession>A0A1P8WDS2</accession>
<evidence type="ECO:0000313" key="2">
    <source>
        <dbReference type="Proteomes" id="UP000187735"/>
    </source>
</evidence>
<dbReference type="KEGG" id="fmr:Fuma_01796"/>
<proteinExistence type="predicted"/>